<protein>
    <submittedName>
        <fullName evidence="1">Uncharacterized protein</fullName>
    </submittedName>
</protein>
<name>A0ABU2KFN8_9FLAO</name>
<reference evidence="2" key="1">
    <citation type="submission" date="2023-07" db="EMBL/GenBank/DDBJ databases">
        <title>Isolating and identifying novel microbial strains from the Mariana Trench.</title>
        <authorList>
            <person name="Fu H."/>
        </authorList>
    </citation>
    <scope>NUCLEOTIDE SEQUENCE [LARGE SCALE GENOMIC DNA]</scope>
    <source>
        <strain evidence="2">T-y2</strain>
    </source>
</reference>
<proteinExistence type="predicted"/>
<gene>
    <name evidence="1" type="ORF">RLT85_02655</name>
</gene>
<sequence>MEQKIYISLKESENLVFNKLIIIPKSRFQISRAQKDWSIALFVIEENLIEHNERLFITSGSVIKYEIPEKEENLFINHFRVPKGLLVIAKREVRDSQNIEDKINFPDEAGFSPEINLFKGFRRGLVQNYSLIINDNLSKEFSEEVFAVINNLEALSEFKVNFIKEIISQGFYPIKERNDGNFYTEAVKRFNWLGAFIFKEFPRIKEVSEEDLKNAKQWLLNLKDKEDSKTILKSIANVPDIFFEEFEFIIGYYVAASFFEETNTGENYFLEIKNYLKKLKLEKNYKALFWSIFFKAIFKEEVDFLYLIPSIQNQQRRIECKLIELLFDGLSVSCKNAENISISKRQAVAEYLQLQNGGALIEPIFITKNDKKNLLENNFSNKRLLNIGIEIKNDSSFKHLFHNSCLSGNSNFTLNLTVKPSEATFYINDTSEVKDWLKGLKIKTKPLSKIIDNNKKALVGFLIPESYERSLFKFYEWILNNAVKSILFKTIVFVLLVDEEVEYIQSPEFQNKKIEMERFCKAKFGDNTTVLVKNESVSSDGEIKRNLKHLLEHYNIKDIELINENIDDRIHNWVLSVNNEYLVESEINDFYTVLNK</sequence>
<keyword evidence="2" id="KW-1185">Reference proteome</keyword>
<organism evidence="1 2">
    <name type="scientific">Mesonia ostreae</name>
    <dbReference type="NCBI Taxonomy" id="861110"/>
    <lineage>
        <taxon>Bacteria</taxon>
        <taxon>Pseudomonadati</taxon>
        <taxon>Bacteroidota</taxon>
        <taxon>Flavobacteriia</taxon>
        <taxon>Flavobacteriales</taxon>
        <taxon>Flavobacteriaceae</taxon>
        <taxon>Mesonia</taxon>
    </lineage>
</organism>
<accession>A0ABU2KFN8</accession>
<evidence type="ECO:0000313" key="1">
    <source>
        <dbReference type="EMBL" id="MDT0293527.1"/>
    </source>
</evidence>
<comment type="caution">
    <text evidence="1">The sequence shown here is derived from an EMBL/GenBank/DDBJ whole genome shotgun (WGS) entry which is preliminary data.</text>
</comment>
<dbReference type="EMBL" id="JAVRBG010000002">
    <property type="protein sequence ID" value="MDT0293527.1"/>
    <property type="molecule type" value="Genomic_DNA"/>
</dbReference>
<evidence type="ECO:0000313" key="2">
    <source>
        <dbReference type="Proteomes" id="UP001182991"/>
    </source>
</evidence>
<dbReference type="Proteomes" id="UP001182991">
    <property type="component" value="Unassembled WGS sequence"/>
</dbReference>
<dbReference type="RefSeq" id="WP_311400503.1">
    <property type="nucleotide sequence ID" value="NZ_JAVRBG010000002.1"/>
</dbReference>